<protein>
    <submittedName>
        <fullName evidence="5">Uncharacterized protein TCIL3000_11_13190</fullName>
    </submittedName>
</protein>
<evidence type="ECO:0000256" key="1">
    <source>
        <dbReference type="ARBA" id="ARBA00006534"/>
    </source>
</evidence>
<evidence type="ECO:0000256" key="4">
    <source>
        <dbReference type="ARBA" id="ARBA00022825"/>
    </source>
</evidence>
<comment type="similarity">
    <text evidence="1">Belongs to the peptidase S51 family.</text>
</comment>
<gene>
    <name evidence="5" type="ORF">TCIL3000_11_13190</name>
</gene>
<name>G0V2E7_TRYCI</name>
<dbReference type="PANTHER" id="PTHR20842:SF0">
    <property type="entry name" value="ALPHA-ASPARTYL DIPEPTIDASE"/>
    <property type="match status" value="1"/>
</dbReference>
<dbReference type="InterPro" id="IPR005320">
    <property type="entry name" value="Peptidase_S51"/>
</dbReference>
<dbReference type="PANTHER" id="PTHR20842">
    <property type="entry name" value="PROTEASE S51 ALPHA-ASPARTYL DIPEPTIDASE"/>
    <property type="match status" value="1"/>
</dbReference>
<sequence>MMNNLDVQTIRGCLLGSVEDALSDHSIVNRILSLTDSFDTANGTLTADVRVAYVGTAVYDIPRYREHYTHCFAERGCVVDEVCIANAALALRGDPHLHASACAVTNDQLHCLENAHIVLIPDGNTLYAVRRWEETGLDACLRAIAARGTIIVGGGCWFRAMHSDSANPKTYVHSLWASENALAAKSTTREVGMGKVEGLAEVDEGEEEEENSWPFICVRGLGALPGIFCACHAVGTADYHKVVESFDNMLKRHPSDRGILLGCTVALLLFGNGKYEVLPVATKVRVPRTLLDGFCLKNVVEGIVRTETPEMCGNVENLFRPPQGPVVRDPFEKYYAMANPTPLSERFSYPPFLCHE</sequence>
<evidence type="ECO:0000313" key="5">
    <source>
        <dbReference type="EMBL" id="CCC95819.1"/>
    </source>
</evidence>
<keyword evidence="3" id="KW-0378">Hydrolase</keyword>
<keyword evidence="4" id="KW-0720">Serine protease</keyword>
<dbReference type="Gene3D" id="3.40.50.880">
    <property type="match status" value="1"/>
</dbReference>
<dbReference type="EMBL" id="HE575324">
    <property type="protein sequence ID" value="CCC95819.1"/>
    <property type="molecule type" value="Genomic_DNA"/>
</dbReference>
<accession>G0V2E7</accession>
<dbReference type="GO" id="GO:0006508">
    <property type="term" value="P:proteolysis"/>
    <property type="evidence" value="ECO:0007669"/>
    <property type="project" value="UniProtKB-KW"/>
</dbReference>
<dbReference type="Pfam" id="PF03575">
    <property type="entry name" value="Peptidase_S51"/>
    <property type="match status" value="1"/>
</dbReference>
<dbReference type="InterPro" id="IPR029062">
    <property type="entry name" value="Class_I_gatase-like"/>
</dbReference>
<organism evidence="5">
    <name type="scientific">Trypanosoma congolense (strain IL3000)</name>
    <dbReference type="NCBI Taxonomy" id="1068625"/>
    <lineage>
        <taxon>Eukaryota</taxon>
        <taxon>Discoba</taxon>
        <taxon>Euglenozoa</taxon>
        <taxon>Kinetoplastea</taxon>
        <taxon>Metakinetoplastina</taxon>
        <taxon>Trypanosomatida</taxon>
        <taxon>Trypanosomatidae</taxon>
        <taxon>Trypanosoma</taxon>
        <taxon>Nannomonas</taxon>
    </lineage>
</organism>
<dbReference type="AlphaFoldDB" id="G0V2E7"/>
<dbReference type="SUPFAM" id="SSF52317">
    <property type="entry name" value="Class I glutamine amidotransferase-like"/>
    <property type="match status" value="1"/>
</dbReference>
<reference evidence="5" key="1">
    <citation type="journal article" date="2012" name="Proc. Natl. Acad. Sci. U.S.A.">
        <title>Antigenic diversity is generated by distinct evolutionary mechanisms in African trypanosome species.</title>
        <authorList>
            <person name="Jackson A.P."/>
            <person name="Berry A."/>
            <person name="Aslett M."/>
            <person name="Allison H.C."/>
            <person name="Burton P."/>
            <person name="Vavrova-Anderson J."/>
            <person name="Brown R."/>
            <person name="Browne H."/>
            <person name="Corton N."/>
            <person name="Hauser H."/>
            <person name="Gamble J."/>
            <person name="Gilderthorp R."/>
            <person name="Marcello L."/>
            <person name="McQuillan J."/>
            <person name="Otto T.D."/>
            <person name="Quail M.A."/>
            <person name="Sanders M.J."/>
            <person name="van Tonder A."/>
            <person name="Ginger M.L."/>
            <person name="Field M.C."/>
            <person name="Barry J.D."/>
            <person name="Hertz-Fowler C."/>
            <person name="Berriman M."/>
        </authorList>
    </citation>
    <scope>NUCLEOTIDE SEQUENCE</scope>
    <source>
        <strain evidence="5">IL3000</strain>
    </source>
</reference>
<evidence type="ECO:0000256" key="2">
    <source>
        <dbReference type="ARBA" id="ARBA00022670"/>
    </source>
</evidence>
<evidence type="ECO:0000256" key="3">
    <source>
        <dbReference type="ARBA" id="ARBA00022801"/>
    </source>
</evidence>
<keyword evidence="2" id="KW-0645">Protease</keyword>
<dbReference type="VEuPathDB" id="TriTrypDB:TcIL3000.11.13190"/>
<proteinExistence type="inferred from homology"/>
<dbReference type="GO" id="GO:0008236">
    <property type="term" value="F:serine-type peptidase activity"/>
    <property type="evidence" value="ECO:0007669"/>
    <property type="project" value="UniProtKB-KW"/>
</dbReference>